<evidence type="ECO:0000256" key="4">
    <source>
        <dbReference type="SAM" id="MobiDB-lite"/>
    </source>
</evidence>
<feature type="transmembrane region" description="Helical" evidence="5">
    <location>
        <begin position="446"/>
        <end position="464"/>
    </location>
</feature>
<evidence type="ECO:0000259" key="6">
    <source>
        <dbReference type="PROSITE" id="PS50042"/>
    </source>
</evidence>
<evidence type="ECO:0000313" key="7">
    <source>
        <dbReference type="EMBL" id="NME98321.1"/>
    </source>
</evidence>
<dbReference type="SUPFAM" id="SSF51206">
    <property type="entry name" value="cAMP-binding domain-like"/>
    <property type="match status" value="1"/>
</dbReference>
<keyword evidence="5" id="KW-0812">Transmembrane</keyword>
<dbReference type="PROSITE" id="PS00889">
    <property type="entry name" value="CNMP_BINDING_2"/>
    <property type="match status" value="1"/>
</dbReference>
<gene>
    <name evidence="7" type="ORF">HF838_08615</name>
</gene>
<feature type="compositionally biased region" description="Polar residues" evidence="4">
    <location>
        <begin position="163"/>
        <end position="174"/>
    </location>
</feature>
<dbReference type="InterPro" id="IPR028082">
    <property type="entry name" value="Peripla_BP_I"/>
</dbReference>
<keyword evidence="5" id="KW-1133">Transmembrane helix</keyword>
<dbReference type="SUPFAM" id="SSF53822">
    <property type="entry name" value="Periplasmic binding protein-like I"/>
    <property type="match status" value="1"/>
</dbReference>
<feature type="transmembrane region" description="Helical" evidence="5">
    <location>
        <begin position="238"/>
        <end position="259"/>
    </location>
</feature>
<feature type="transmembrane region" description="Helical" evidence="5">
    <location>
        <begin position="339"/>
        <end position="361"/>
    </location>
</feature>
<keyword evidence="3" id="KW-0010">Activator</keyword>
<feature type="transmembrane region" description="Helical" evidence="5">
    <location>
        <begin position="265"/>
        <end position="288"/>
    </location>
</feature>
<feature type="transmembrane region" description="Helical" evidence="5">
    <location>
        <begin position="300"/>
        <end position="319"/>
    </location>
</feature>
<feature type="transmembrane region" description="Helical" evidence="5">
    <location>
        <begin position="476"/>
        <end position="497"/>
    </location>
</feature>
<evidence type="ECO:0000313" key="8">
    <source>
        <dbReference type="Proteomes" id="UP000561326"/>
    </source>
</evidence>
<feature type="transmembrane region" description="Helical" evidence="5">
    <location>
        <begin position="373"/>
        <end position="394"/>
    </location>
</feature>
<dbReference type="SMART" id="SM00100">
    <property type="entry name" value="cNMP"/>
    <property type="match status" value="1"/>
</dbReference>
<dbReference type="AlphaFoldDB" id="A0A848CTL1"/>
<keyword evidence="5" id="KW-0472">Membrane</keyword>
<feature type="transmembrane region" description="Helical" evidence="5">
    <location>
        <begin position="212"/>
        <end position="231"/>
    </location>
</feature>
<dbReference type="Proteomes" id="UP000561326">
    <property type="component" value="Unassembled WGS sequence"/>
</dbReference>
<dbReference type="CDD" id="cd00038">
    <property type="entry name" value="CAP_ED"/>
    <property type="match status" value="1"/>
</dbReference>
<dbReference type="Gene3D" id="2.60.120.10">
    <property type="entry name" value="Jelly Rolls"/>
    <property type="match status" value="1"/>
</dbReference>
<feature type="compositionally biased region" description="Basic and acidic residues" evidence="4">
    <location>
        <begin position="138"/>
        <end position="148"/>
    </location>
</feature>
<dbReference type="InterPro" id="IPR000595">
    <property type="entry name" value="cNMP-bd_dom"/>
</dbReference>
<feature type="domain" description="Cyclic nucleotide-binding" evidence="6">
    <location>
        <begin position="11"/>
        <end position="113"/>
    </location>
</feature>
<dbReference type="PRINTS" id="PR00103">
    <property type="entry name" value="CAMPKINASE"/>
</dbReference>
<comment type="similarity">
    <text evidence="1">Belongs to the leucine-binding protein family.</text>
</comment>
<feature type="transmembrane region" description="Helical" evidence="5">
    <location>
        <begin position="509"/>
        <end position="540"/>
    </location>
</feature>
<dbReference type="InterPro" id="IPR014710">
    <property type="entry name" value="RmlC-like_jellyroll"/>
</dbReference>
<dbReference type="PROSITE" id="PS50042">
    <property type="entry name" value="CNMP_BINDING_3"/>
    <property type="match status" value="1"/>
</dbReference>
<feature type="transmembrane region" description="Helical" evidence="5">
    <location>
        <begin position="546"/>
        <end position="563"/>
    </location>
</feature>
<organism evidence="7 8">
    <name type="scientific">Aneurinibacillus aneurinilyticus</name>
    <name type="common">Bacillus aneurinolyticus</name>
    <dbReference type="NCBI Taxonomy" id="1391"/>
    <lineage>
        <taxon>Bacteria</taxon>
        <taxon>Bacillati</taxon>
        <taxon>Bacillota</taxon>
        <taxon>Bacilli</taxon>
        <taxon>Bacillales</taxon>
        <taxon>Paenibacillaceae</taxon>
        <taxon>Aneurinibacillus group</taxon>
        <taxon>Aneurinibacillus</taxon>
    </lineage>
</organism>
<dbReference type="Gene3D" id="3.40.50.2300">
    <property type="match status" value="2"/>
</dbReference>
<dbReference type="InterPro" id="IPR018488">
    <property type="entry name" value="cNMP-bd_CS"/>
</dbReference>
<dbReference type="InterPro" id="IPR028081">
    <property type="entry name" value="Leu-bd"/>
</dbReference>
<evidence type="ECO:0000256" key="2">
    <source>
        <dbReference type="ARBA" id="ARBA00022729"/>
    </source>
</evidence>
<comment type="caution">
    <text evidence="7">The sequence shown here is derived from an EMBL/GenBank/DDBJ whole genome shotgun (WGS) entry which is preliminary data.</text>
</comment>
<dbReference type="InterPro" id="IPR018490">
    <property type="entry name" value="cNMP-bd_dom_sf"/>
</dbReference>
<dbReference type="PANTHER" id="PTHR23011:SF28">
    <property type="entry name" value="CYCLIC NUCLEOTIDE-BINDING DOMAIN CONTAINING PROTEIN"/>
    <property type="match status" value="1"/>
</dbReference>
<dbReference type="PANTHER" id="PTHR23011">
    <property type="entry name" value="CYCLIC NUCLEOTIDE-BINDING DOMAIN CONTAINING PROTEIN"/>
    <property type="match status" value="1"/>
</dbReference>
<sequence length="942" mass="103913">MDKLTFLEIPLFKDLDRVHKAMLLPEFTQQNFPKGSVLFEEGELGDCLYIIMQGKVRIFLDKEEKERTLALLQEKEYFGEMSLLTGDPRSASARAEEDVVVLRLDKEQFDRLLLQHSTLAVQFAGILARRLALVNQKKDSTPDQDEARQAQSSIHAQKEGRIGSSSSINRAEAGQTNTEPRSLYTFGYIVMVLLGSIGVFLGLVQLPIDRDAAIVLSILFAAFLLVAFRLVSLTVTTIAMAVLIVIFHVAALEQVLSAFVEEPIITAIFLAFIAQIIAETGVLQRMLFMLVVRIPEHSRLFETLLCLTGIVTALLIPSTRVRINAAIPIFNKSRDVSALQVYAFLFITSSISCWFTLAFLPEHERGEIGYGDWILSALPLAIAMGIIYFLIGIFEKNKDVSNLDRSVIQAQLNVMGPWSLQEKAACFVMGFMIAGLLVAPRFDVQVLWIVAATCFILVGIVGLNKETGRKIPYADFAVFGLLVGFAGVMDKVGLTGAGKIHVLAGISPFWLLLFLFLCVIFLRLIIPAMLAIMAGMVLFGSYALEAGVQPIVVALVATVAAMAGGNQEYSGNAGGVSRIRHSLVALLALAAVIPVWQAMQLLPEANAIPASKPVFTMQSGMTGNIYLPSDKAMSESMRRGIRLAERTAAEGLELRTVYIEPEENPALQAQQPSFIVSASSVPGVQPEHIPILATNGNKVKKADQGKGNMYVLSVSPEAYARSAFAFLTEHAYDKIAIYYADSDEGRLFASRLEKMAEQQEVTVTDRIVDTHSRLLMQQTLEKWKGFGTKLCVVFDPGGTLAETLIKENRSASFPLPLLVISDKNVLSESTNFAVHWLTDFDIASERKQTRQFIDQYVATYNEMPDRMAAIGYDATMLVLEAARLAGTSDSQALGRELSHIKRWEGAVRTYTITDNEAFRGALKVKTLPYEIRKPEQERGREQ</sequence>
<dbReference type="Pfam" id="PF13458">
    <property type="entry name" value="Peripla_BP_6"/>
    <property type="match status" value="1"/>
</dbReference>
<evidence type="ECO:0000256" key="5">
    <source>
        <dbReference type="SAM" id="Phobius"/>
    </source>
</evidence>
<dbReference type="RefSeq" id="WP_168975046.1">
    <property type="nucleotide sequence ID" value="NZ_JABAGO010000012.1"/>
</dbReference>
<dbReference type="EMBL" id="JABAGO010000012">
    <property type="protein sequence ID" value="NME98321.1"/>
    <property type="molecule type" value="Genomic_DNA"/>
</dbReference>
<evidence type="ECO:0000256" key="1">
    <source>
        <dbReference type="ARBA" id="ARBA00010062"/>
    </source>
</evidence>
<name>A0A848CTL1_ANEAE</name>
<keyword evidence="2" id="KW-0732">Signal</keyword>
<feature type="transmembrane region" description="Helical" evidence="5">
    <location>
        <begin position="183"/>
        <end position="206"/>
    </location>
</feature>
<dbReference type="Pfam" id="PF00027">
    <property type="entry name" value="cNMP_binding"/>
    <property type="match status" value="1"/>
</dbReference>
<feature type="region of interest" description="Disordered" evidence="4">
    <location>
        <begin position="138"/>
        <end position="174"/>
    </location>
</feature>
<protein>
    <submittedName>
        <fullName evidence="7">Cyclic nucleotide-binding domain-containing protein</fullName>
    </submittedName>
</protein>
<accession>A0A848CTL1</accession>
<evidence type="ECO:0000256" key="3">
    <source>
        <dbReference type="ARBA" id="ARBA00023159"/>
    </source>
</evidence>
<proteinExistence type="inferred from homology"/>
<reference evidence="7 8" key="1">
    <citation type="submission" date="2020-04" db="EMBL/GenBank/DDBJ databases">
        <authorList>
            <person name="Hitch T.C.A."/>
            <person name="Wylensek D."/>
            <person name="Clavel T."/>
        </authorList>
    </citation>
    <scope>NUCLEOTIDE SEQUENCE [LARGE SCALE GENOMIC DNA]</scope>
    <source>
        <strain evidence="7 8">WB01_D5_05</strain>
    </source>
</reference>